<dbReference type="EMBL" id="CM047584">
    <property type="protein sequence ID" value="KAI9911545.1"/>
    <property type="molecule type" value="Genomic_DNA"/>
</dbReference>
<protein>
    <submittedName>
        <fullName evidence="1">Uncharacterized protein</fullName>
    </submittedName>
</protein>
<evidence type="ECO:0000313" key="2">
    <source>
        <dbReference type="Proteomes" id="UP001163321"/>
    </source>
</evidence>
<name>A0ACC0VYB0_9STRA</name>
<accession>A0ACC0VYB0</accession>
<evidence type="ECO:0000313" key="1">
    <source>
        <dbReference type="EMBL" id="KAI9911545.1"/>
    </source>
</evidence>
<dbReference type="Proteomes" id="UP001163321">
    <property type="component" value="Chromosome 5"/>
</dbReference>
<organism evidence="1 2">
    <name type="scientific">Peronosclerospora sorghi</name>
    <dbReference type="NCBI Taxonomy" id="230839"/>
    <lineage>
        <taxon>Eukaryota</taxon>
        <taxon>Sar</taxon>
        <taxon>Stramenopiles</taxon>
        <taxon>Oomycota</taxon>
        <taxon>Peronosporomycetes</taxon>
        <taxon>Peronosporales</taxon>
        <taxon>Peronosporaceae</taxon>
        <taxon>Peronosclerospora</taxon>
    </lineage>
</organism>
<gene>
    <name evidence="1" type="ORF">PsorP6_009282</name>
</gene>
<reference evidence="1 2" key="1">
    <citation type="journal article" date="2022" name="bioRxiv">
        <title>The genome of the oomycete Peronosclerospora sorghi, a cosmopolitan pathogen of maize and sorghum, is inflated with dispersed pseudogenes.</title>
        <authorList>
            <person name="Fletcher K."/>
            <person name="Martin F."/>
            <person name="Isakeit T."/>
            <person name="Cavanaugh K."/>
            <person name="Magill C."/>
            <person name="Michelmore R."/>
        </authorList>
    </citation>
    <scope>NUCLEOTIDE SEQUENCE [LARGE SCALE GENOMIC DNA]</scope>
    <source>
        <strain evidence="1">P6</strain>
    </source>
</reference>
<proteinExistence type="predicted"/>
<keyword evidence="2" id="KW-1185">Reference proteome</keyword>
<comment type="caution">
    <text evidence="1">The sequence shown here is derived from an EMBL/GenBank/DDBJ whole genome shotgun (WGS) entry which is preliminary data.</text>
</comment>
<sequence>MLVTFGMKESKPVVTPEVLVMNPENPSKPYGPSVNDPQYPYHIAHAVKVLGRFTTCYTKEHYVMAKRVMRYLRGTIDFGLVYRNPKLVNNRISIEAYADADLGNCKDTGRSVTDYQSNAVDDTCSAEYVAGDQCLTKIQWTHNLCVELKIKRNMTVLHNQSAITCLNNTNKKYKVRGVALKYHKLKDMVTKKEVTVQYCPSEDMVVDVLTKPLSGSFFAKHWKLFGVEDVNDAKAKCRRVG</sequence>